<evidence type="ECO:0000313" key="3">
    <source>
        <dbReference type="EMBL" id="BCK00807.1"/>
    </source>
</evidence>
<evidence type="ECO:0008006" key="5">
    <source>
        <dbReference type="Google" id="ProtNLM"/>
    </source>
</evidence>
<sequence length="385" mass="42624">MALIDVVRFDGLRNRDWIIYKHPSDQLVYGTQLIVQEGQAAIFVKNGSVCDVFYPGTHMLSTQNLPLLKNFVNLPFGGKTPFSAEVYFINTAAKLDINWGTTDPIQLIDPKYFVKLRVRAFGQMGLKLQDYTGFFHELLGGMDQADLVRYDKIKEFYRGLIVLKVKSIISSTIISEKISALEISTKLEELSQYTKEQISTEFAQYGFTVVNFYIQSINFPDEDFEKINELLEDKAAFEIIGDNRYTTKRTFDVYEGAANNPTGIAGAFVAGGIGLNAAMNMGNIPTQTIPNTTTQSSSVICPSCHTTNSATTKFCSECGTLLKEKPQENEIPCPACGKLINSKSKFCPECGFALGNLQCECGNKLPVGSKFCPECGKKVMINPQG</sequence>
<dbReference type="Proteomes" id="UP000515703">
    <property type="component" value="Chromosome"/>
</dbReference>
<protein>
    <recommendedName>
        <fullName evidence="5">SPFH domain-containing protein</fullName>
    </recommendedName>
</protein>
<dbReference type="PANTHER" id="PTHR37826:SF2">
    <property type="entry name" value="ZINC-RIBBON DOMAIN-CONTAINING PROTEIN"/>
    <property type="match status" value="1"/>
</dbReference>
<evidence type="ECO:0000259" key="1">
    <source>
        <dbReference type="Pfam" id="PF12773"/>
    </source>
</evidence>
<dbReference type="Pfam" id="PF12773">
    <property type="entry name" value="DZR"/>
    <property type="match status" value="1"/>
</dbReference>
<proteinExistence type="predicted"/>
<keyword evidence="4" id="KW-1185">Reference proteome</keyword>
<accession>A0A7I8DWZ6</accession>
<evidence type="ECO:0000313" key="4">
    <source>
        <dbReference type="Proteomes" id="UP000515703"/>
    </source>
</evidence>
<dbReference type="CDD" id="cd03408">
    <property type="entry name" value="SPFH_like_u1"/>
    <property type="match status" value="1"/>
</dbReference>
<dbReference type="AlphaFoldDB" id="A0A7I8DWZ6"/>
<name>A0A7I8DWZ6_9FIRM</name>
<dbReference type="PANTHER" id="PTHR37826">
    <property type="entry name" value="FLOTILLIN BAND_7_5 DOMAIN PROTEIN"/>
    <property type="match status" value="1"/>
</dbReference>
<gene>
    <name evidence="3" type="ORF">bsdcttw_38470</name>
</gene>
<dbReference type="Pfam" id="PF13421">
    <property type="entry name" value="Band_7_1"/>
    <property type="match status" value="1"/>
</dbReference>
<feature type="domain" description="SPFH" evidence="2">
    <location>
        <begin position="24"/>
        <end position="227"/>
    </location>
</feature>
<evidence type="ECO:0000259" key="2">
    <source>
        <dbReference type="Pfam" id="PF13421"/>
    </source>
</evidence>
<dbReference type="RefSeq" id="WP_185256446.1">
    <property type="nucleotide sequence ID" value="NZ_AP023368.1"/>
</dbReference>
<reference evidence="3 4" key="2">
    <citation type="submission" date="2020-08" db="EMBL/GenBank/DDBJ databases">
        <authorList>
            <person name="Ueki A."/>
            <person name="Tonouchi A."/>
        </authorList>
    </citation>
    <scope>NUCLEOTIDE SEQUENCE [LARGE SCALE GENOMIC DNA]</scope>
    <source>
        <strain evidence="3 4">CTTW</strain>
    </source>
</reference>
<feature type="domain" description="DZANK-type" evidence="1">
    <location>
        <begin position="301"/>
        <end position="351"/>
    </location>
</feature>
<reference evidence="3 4" key="1">
    <citation type="submission" date="2020-08" db="EMBL/GenBank/DDBJ databases">
        <title>Draft genome sequencing of an Anaerocolumna strain isolated from anoxic soil subjected to BSD treatment.</title>
        <authorList>
            <person name="Uek A."/>
            <person name="Tonouchi A."/>
        </authorList>
    </citation>
    <scope>NUCLEOTIDE SEQUENCE [LARGE SCALE GENOMIC DNA]</scope>
    <source>
        <strain evidence="3 4">CTTW</strain>
    </source>
</reference>
<dbReference type="InterPro" id="IPR033880">
    <property type="entry name" value="SPFH_YdjI"/>
</dbReference>
<dbReference type="InterPro" id="IPR036013">
    <property type="entry name" value="Band_7/SPFH_dom_sf"/>
</dbReference>
<organism evidence="3 4">
    <name type="scientific">Anaerocolumna chitinilytica</name>
    <dbReference type="NCBI Taxonomy" id="1727145"/>
    <lineage>
        <taxon>Bacteria</taxon>
        <taxon>Bacillati</taxon>
        <taxon>Bacillota</taxon>
        <taxon>Clostridia</taxon>
        <taxon>Lachnospirales</taxon>
        <taxon>Lachnospiraceae</taxon>
        <taxon>Anaerocolumna</taxon>
    </lineage>
</organism>
<dbReference type="KEGG" id="acht:bsdcttw_38470"/>
<dbReference type="SUPFAM" id="SSF117892">
    <property type="entry name" value="Band 7/SPFH domain"/>
    <property type="match status" value="1"/>
</dbReference>
<dbReference type="InterPro" id="IPR025874">
    <property type="entry name" value="DZR"/>
</dbReference>
<dbReference type="EMBL" id="AP023368">
    <property type="protein sequence ID" value="BCK00807.1"/>
    <property type="molecule type" value="Genomic_DNA"/>
</dbReference>